<evidence type="ECO:0000256" key="1">
    <source>
        <dbReference type="ARBA" id="ARBA00022723"/>
    </source>
</evidence>
<evidence type="ECO:0000259" key="6">
    <source>
        <dbReference type="PROSITE" id="PS50157"/>
    </source>
</evidence>
<dbReference type="PANTHER" id="PTHR24379">
    <property type="entry name" value="KRAB AND ZINC FINGER DOMAIN-CONTAINING"/>
    <property type="match status" value="1"/>
</dbReference>
<sequence>MDKHTNKFGQFACPICGLHTKNTYRVNKHLGNTHAARYSCTVCPFVTRSRNSAKAHERWHDGKKYKCPHCEEEFIKSTSYMSHVRIKHPSDFVCTLCGFSFIGERGLRMHMNMKHRFDNVQNQDGPSCEECNIRFASETAYHQHMKVSPKHATADTFKLNYPVRKICRRN</sequence>
<keyword evidence="1" id="KW-0479">Metal-binding</keyword>
<evidence type="ECO:0000313" key="7">
    <source>
        <dbReference type="EMBL" id="JAA87411.1"/>
    </source>
</evidence>
<dbReference type="SMART" id="SM00355">
    <property type="entry name" value="ZnF_C2H2"/>
    <property type="match status" value="5"/>
</dbReference>
<feature type="domain" description="C2H2-type" evidence="6">
    <location>
        <begin position="38"/>
        <end position="65"/>
    </location>
</feature>
<dbReference type="InterPro" id="IPR036236">
    <property type="entry name" value="Znf_C2H2_sf"/>
</dbReference>
<dbReference type="PROSITE" id="PS50157">
    <property type="entry name" value="ZINC_FINGER_C2H2_2"/>
    <property type="match status" value="3"/>
</dbReference>
<evidence type="ECO:0000256" key="5">
    <source>
        <dbReference type="PROSITE-ProRule" id="PRU00042"/>
    </source>
</evidence>
<protein>
    <submittedName>
        <fullName evidence="7">Zinc finger protein</fullName>
    </submittedName>
</protein>
<keyword evidence="2" id="KW-0677">Repeat</keyword>
<evidence type="ECO:0000256" key="3">
    <source>
        <dbReference type="ARBA" id="ARBA00022771"/>
    </source>
</evidence>
<keyword evidence="4" id="KW-0862">Zinc</keyword>
<evidence type="ECO:0000256" key="4">
    <source>
        <dbReference type="ARBA" id="ARBA00022833"/>
    </source>
</evidence>
<dbReference type="PANTHER" id="PTHR24379:SF121">
    <property type="entry name" value="C2H2-TYPE DOMAIN-CONTAINING PROTEIN"/>
    <property type="match status" value="1"/>
</dbReference>
<feature type="non-terminal residue" evidence="7">
    <location>
        <position position="170"/>
    </location>
</feature>
<dbReference type="GO" id="GO:0008270">
    <property type="term" value="F:zinc ion binding"/>
    <property type="evidence" value="ECO:0007669"/>
    <property type="project" value="UniProtKB-KW"/>
</dbReference>
<dbReference type="AlphaFoldDB" id="S4P6A2"/>
<name>S4P6A2_9NEOP</name>
<accession>S4P6A2</accession>
<keyword evidence="3 5" id="KW-0863">Zinc-finger</keyword>
<proteinExistence type="predicted"/>
<reference evidence="7" key="2">
    <citation type="submission" date="2013-05" db="EMBL/GenBank/DDBJ databases">
        <authorList>
            <person name="Carter J.-M."/>
            <person name="Baker S.C."/>
            <person name="Pink R."/>
            <person name="Carter D.R.F."/>
            <person name="Collins A."/>
            <person name="Tomlin J."/>
            <person name="Gibbs M."/>
            <person name="Breuker C.J."/>
        </authorList>
    </citation>
    <scope>NUCLEOTIDE SEQUENCE</scope>
    <source>
        <tissue evidence="7">Ovary</tissue>
    </source>
</reference>
<dbReference type="InterPro" id="IPR013087">
    <property type="entry name" value="Znf_C2H2_type"/>
</dbReference>
<reference evidence="7" key="1">
    <citation type="journal article" date="2013" name="BMC Genomics">
        <title>Unscrambling butterfly oogenesis.</title>
        <authorList>
            <person name="Carter J.M."/>
            <person name="Baker S.C."/>
            <person name="Pink R."/>
            <person name="Carter D.R."/>
            <person name="Collins A."/>
            <person name="Tomlin J."/>
            <person name="Gibbs M."/>
            <person name="Breuker C.J."/>
        </authorList>
    </citation>
    <scope>NUCLEOTIDE SEQUENCE</scope>
    <source>
        <tissue evidence="7">Ovary</tissue>
    </source>
</reference>
<feature type="domain" description="C2H2-type" evidence="6">
    <location>
        <begin position="65"/>
        <end position="93"/>
    </location>
</feature>
<feature type="domain" description="C2H2-type" evidence="6">
    <location>
        <begin position="92"/>
        <end position="120"/>
    </location>
</feature>
<dbReference type="PROSITE" id="PS00028">
    <property type="entry name" value="ZINC_FINGER_C2H2_1"/>
    <property type="match status" value="2"/>
</dbReference>
<dbReference type="Pfam" id="PF12874">
    <property type="entry name" value="zf-met"/>
    <property type="match status" value="1"/>
</dbReference>
<dbReference type="EMBL" id="GAIX01005149">
    <property type="protein sequence ID" value="JAA87411.1"/>
    <property type="molecule type" value="Transcribed_RNA"/>
</dbReference>
<organism evidence="7">
    <name type="scientific">Pararge aegeria</name>
    <name type="common">speckled wood butterfly</name>
    <dbReference type="NCBI Taxonomy" id="116150"/>
    <lineage>
        <taxon>Eukaryota</taxon>
        <taxon>Metazoa</taxon>
        <taxon>Ecdysozoa</taxon>
        <taxon>Arthropoda</taxon>
        <taxon>Hexapoda</taxon>
        <taxon>Insecta</taxon>
        <taxon>Pterygota</taxon>
        <taxon>Neoptera</taxon>
        <taxon>Endopterygota</taxon>
        <taxon>Lepidoptera</taxon>
        <taxon>Glossata</taxon>
        <taxon>Ditrysia</taxon>
        <taxon>Papilionoidea</taxon>
        <taxon>Nymphalidae</taxon>
        <taxon>Satyrinae</taxon>
        <taxon>Satyrini</taxon>
        <taxon>Parargina</taxon>
        <taxon>Pararge</taxon>
    </lineage>
</organism>
<evidence type="ECO:0000256" key="2">
    <source>
        <dbReference type="ARBA" id="ARBA00022737"/>
    </source>
</evidence>
<dbReference type="SUPFAM" id="SSF57667">
    <property type="entry name" value="beta-beta-alpha zinc fingers"/>
    <property type="match status" value="1"/>
</dbReference>
<dbReference type="Pfam" id="PF00096">
    <property type="entry name" value="zf-C2H2"/>
    <property type="match status" value="2"/>
</dbReference>
<dbReference type="Gene3D" id="3.30.160.60">
    <property type="entry name" value="Classic Zinc Finger"/>
    <property type="match status" value="2"/>
</dbReference>